<dbReference type="InterPro" id="IPR018641">
    <property type="entry name" value="Trfase_1_rSAM/seldom-assoc"/>
</dbReference>
<dbReference type="Pfam" id="PF09837">
    <property type="entry name" value="DUF2064"/>
    <property type="match status" value="1"/>
</dbReference>
<dbReference type="InterPro" id="IPR029044">
    <property type="entry name" value="Nucleotide-diphossugar_trans"/>
</dbReference>
<name>A0A8J3NCY1_9ACTN</name>
<keyword evidence="1" id="KW-0808">Transferase</keyword>
<dbReference type="Proteomes" id="UP000612808">
    <property type="component" value="Unassembled WGS sequence"/>
</dbReference>
<dbReference type="EMBL" id="BOMB01000010">
    <property type="protein sequence ID" value="GID10934.1"/>
    <property type="molecule type" value="Genomic_DNA"/>
</dbReference>
<dbReference type="PANTHER" id="PTHR36529">
    <property type="entry name" value="SLL1095 PROTEIN"/>
    <property type="match status" value="1"/>
</dbReference>
<proteinExistence type="predicted"/>
<protein>
    <submittedName>
        <fullName evidence="1">Glycosyl transferase</fullName>
    </submittedName>
</protein>
<evidence type="ECO:0000313" key="2">
    <source>
        <dbReference type="Proteomes" id="UP000612808"/>
    </source>
</evidence>
<gene>
    <name evidence="1" type="ORF">Aru02nite_18230</name>
</gene>
<accession>A0A8J3NCY1</accession>
<keyword evidence="2" id="KW-1185">Reference proteome</keyword>
<sequence>MRTQLLVVAKAPVPGRVKTRLCPPATPEQAARIAAAALADTLDAVAATPAARRVLVLDGAGVPVPPGVTVLPQRGTGLADRLAHAYADSARPGTASLLIGMDTPQVDPGLLTAAIDRLSTVDAVLGAAEDGGWWALGLRDPAYGAALRGVPMSTDRTGARTADALRRTGLRVSDLPVLRDVDTAADARTVAAALGSRAGSRFAAAVTAELGVPAEVVA</sequence>
<dbReference type="GO" id="GO:0016740">
    <property type="term" value="F:transferase activity"/>
    <property type="evidence" value="ECO:0007669"/>
    <property type="project" value="UniProtKB-KW"/>
</dbReference>
<dbReference type="Gene3D" id="3.90.550.10">
    <property type="entry name" value="Spore Coat Polysaccharide Biosynthesis Protein SpsA, Chain A"/>
    <property type="match status" value="1"/>
</dbReference>
<reference evidence="1" key="1">
    <citation type="submission" date="2021-01" db="EMBL/GenBank/DDBJ databases">
        <title>Whole genome shotgun sequence of Actinocatenispora rupis NBRC 107355.</title>
        <authorList>
            <person name="Komaki H."/>
            <person name="Tamura T."/>
        </authorList>
    </citation>
    <scope>NUCLEOTIDE SEQUENCE</scope>
    <source>
        <strain evidence="1">NBRC 107355</strain>
    </source>
</reference>
<dbReference type="AlphaFoldDB" id="A0A8J3NCY1"/>
<dbReference type="RefSeq" id="WP_203656572.1">
    <property type="nucleotide sequence ID" value="NZ_BAAAZM010000004.1"/>
</dbReference>
<dbReference type="PANTHER" id="PTHR36529:SF1">
    <property type="entry name" value="GLYCOSYLTRANSFERASE"/>
    <property type="match status" value="1"/>
</dbReference>
<dbReference type="SUPFAM" id="SSF53448">
    <property type="entry name" value="Nucleotide-diphospho-sugar transferases"/>
    <property type="match status" value="1"/>
</dbReference>
<organism evidence="1 2">
    <name type="scientific">Actinocatenispora rupis</name>
    <dbReference type="NCBI Taxonomy" id="519421"/>
    <lineage>
        <taxon>Bacteria</taxon>
        <taxon>Bacillati</taxon>
        <taxon>Actinomycetota</taxon>
        <taxon>Actinomycetes</taxon>
        <taxon>Micromonosporales</taxon>
        <taxon>Micromonosporaceae</taxon>
        <taxon>Actinocatenispora</taxon>
    </lineage>
</organism>
<comment type="caution">
    <text evidence="1">The sequence shown here is derived from an EMBL/GenBank/DDBJ whole genome shotgun (WGS) entry which is preliminary data.</text>
</comment>
<evidence type="ECO:0000313" key="1">
    <source>
        <dbReference type="EMBL" id="GID10934.1"/>
    </source>
</evidence>